<evidence type="ECO:0000256" key="2">
    <source>
        <dbReference type="SAM" id="Phobius"/>
    </source>
</evidence>
<keyword evidence="4" id="KW-1185">Reference proteome</keyword>
<accession>A0A542ESE3</accession>
<keyword evidence="2" id="KW-1133">Transmembrane helix</keyword>
<dbReference type="RefSeq" id="WP_141855316.1">
    <property type="nucleotide sequence ID" value="NZ_BAAAKA010000016.1"/>
</dbReference>
<dbReference type="OrthoDB" id="3813920at2"/>
<feature type="transmembrane region" description="Helical" evidence="2">
    <location>
        <begin position="41"/>
        <end position="61"/>
    </location>
</feature>
<keyword evidence="2" id="KW-0812">Transmembrane</keyword>
<evidence type="ECO:0000313" key="4">
    <source>
        <dbReference type="Proteomes" id="UP000316298"/>
    </source>
</evidence>
<proteinExistence type="predicted"/>
<dbReference type="AlphaFoldDB" id="A0A542ESE3"/>
<gene>
    <name evidence="3" type="ORF">FB475_2396</name>
</gene>
<comment type="caution">
    <text evidence="3">The sequence shown here is derived from an EMBL/GenBank/DDBJ whole genome shotgun (WGS) entry which is preliminary data.</text>
</comment>
<feature type="region of interest" description="Disordered" evidence="1">
    <location>
        <begin position="71"/>
        <end position="99"/>
    </location>
</feature>
<dbReference type="EMBL" id="VFMM01000001">
    <property type="protein sequence ID" value="TQJ18261.1"/>
    <property type="molecule type" value="Genomic_DNA"/>
</dbReference>
<sequence length="344" mass="36452">MEDVREVSAELHRLAADEPLEPFDTTRILERGRRGRRRRRLLGVGGAAAGVAAVALVVSLVPNLTAADKQPTVAGSQQHSALFEPVPGVPSGEDGADQRISKEEATRRCALRNPQEHRQLSATGGFRSGSLTTYDLKNGAKEAQCIIPGGDRPTAALVAEVRRLPATADVAGQLKICSVLAWVDVTNWQVVAVDRSKALGQAVLVAVSPSGRKAMSCNLLNDKTLLGGPGSTRFLTLTDIRGDDPALDPADKSARTDLYVAGGGGGPCSTANCSTYNLTGWGRVASKDATDVRLRIGSGPVYKVPVSKGGWFAFTWVNTSRSKLSDHPKVAAYDRSGKLVKTFQ</sequence>
<name>A0A542ESE3_9ACTN</name>
<protein>
    <submittedName>
        <fullName evidence="3">Uncharacterized protein</fullName>
    </submittedName>
</protein>
<evidence type="ECO:0000256" key="1">
    <source>
        <dbReference type="SAM" id="MobiDB-lite"/>
    </source>
</evidence>
<dbReference type="Proteomes" id="UP000316298">
    <property type="component" value="Unassembled WGS sequence"/>
</dbReference>
<reference evidence="3 4" key="1">
    <citation type="submission" date="2019-06" db="EMBL/GenBank/DDBJ databases">
        <title>Sequencing the genomes of 1000 actinobacteria strains.</title>
        <authorList>
            <person name="Klenk H.-P."/>
        </authorList>
    </citation>
    <scope>NUCLEOTIDE SEQUENCE [LARGE SCALE GENOMIC DNA]</scope>
    <source>
        <strain evidence="3 4">DSM 17305</strain>
    </source>
</reference>
<evidence type="ECO:0000313" key="3">
    <source>
        <dbReference type="EMBL" id="TQJ18261.1"/>
    </source>
</evidence>
<organism evidence="3 4">
    <name type="scientific">Kribbella jejuensis</name>
    <dbReference type="NCBI Taxonomy" id="236068"/>
    <lineage>
        <taxon>Bacteria</taxon>
        <taxon>Bacillati</taxon>
        <taxon>Actinomycetota</taxon>
        <taxon>Actinomycetes</taxon>
        <taxon>Propionibacteriales</taxon>
        <taxon>Kribbellaceae</taxon>
        <taxon>Kribbella</taxon>
    </lineage>
</organism>
<keyword evidence="2" id="KW-0472">Membrane</keyword>